<keyword evidence="2" id="KW-1185">Reference proteome</keyword>
<dbReference type="InterPro" id="IPR022258">
    <property type="entry name" value="Flagellar_operon_YvyF"/>
</dbReference>
<accession>A0A917AWS9</accession>
<protein>
    <submittedName>
        <fullName evidence="1">Uncharacterized protein</fullName>
    </submittedName>
</protein>
<organism evidence="1 2">
    <name type="scientific">Priestia taiwanensis</name>
    <dbReference type="NCBI Taxonomy" id="1347902"/>
    <lineage>
        <taxon>Bacteria</taxon>
        <taxon>Bacillati</taxon>
        <taxon>Bacillota</taxon>
        <taxon>Bacilli</taxon>
        <taxon>Bacillales</taxon>
        <taxon>Bacillaceae</taxon>
        <taxon>Priestia</taxon>
    </lineage>
</organism>
<dbReference type="RefSeq" id="WP_188390099.1">
    <property type="nucleotide sequence ID" value="NZ_BMFK01000009.1"/>
</dbReference>
<proteinExistence type="predicted"/>
<evidence type="ECO:0000313" key="1">
    <source>
        <dbReference type="EMBL" id="GGE84948.1"/>
    </source>
</evidence>
<sequence>MGEVINCPKCNALYMKSNIRDVCVNCYKEEEKWFDDVYTFLRKRNNRMALIPQIVEGTGVEEKLLFKWVRAGRLRPSQFPNLGYPCEKCGTMISEGKLCSSCTGYIRSEIEKQLKEEEHQKQLNQVATYKFTQR</sequence>
<name>A0A917AWS9_9BACI</name>
<dbReference type="NCBIfam" id="TIGR03826">
    <property type="entry name" value="YvyF"/>
    <property type="match status" value="1"/>
</dbReference>
<gene>
    <name evidence="1" type="primary">yvyF</name>
    <name evidence="1" type="ORF">GCM10007140_38090</name>
</gene>
<comment type="caution">
    <text evidence="1">The sequence shown here is derived from an EMBL/GenBank/DDBJ whole genome shotgun (WGS) entry which is preliminary data.</text>
</comment>
<dbReference type="EMBL" id="BMFK01000009">
    <property type="protein sequence ID" value="GGE84948.1"/>
    <property type="molecule type" value="Genomic_DNA"/>
</dbReference>
<evidence type="ECO:0000313" key="2">
    <source>
        <dbReference type="Proteomes" id="UP000605259"/>
    </source>
</evidence>
<dbReference type="Proteomes" id="UP000605259">
    <property type="component" value="Unassembled WGS sequence"/>
</dbReference>
<reference evidence="1" key="2">
    <citation type="submission" date="2020-09" db="EMBL/GenBank/DDBJ databases">
        <authorList>
            <person name="Sun Q."/>
            <person name="Zhou Y."/>
        </authorList>
    </citation>
    <scope>NUCLEOTIDE SEQUENCE</scope>
    <source>
        <strain evidence="1">CGMCC 1.12698</strain>
    </source>
</reference>
<dbReference type="AlphaFoldDB" id="A0A917AWS9"/>
<reference evidence="1" key="1">
    <citation type="journal article" date="2014" name="Int. J. Syst. Evol. Microbiol.">
        <title>Complete genome sequence of Corynebacterium casei LMG S-19264T (=DSM 44701T), isolated from a smear-ripened cheese.</title>
        <authorList>
            <consortium name="US DOE Joint Genome Institute (JGI-PGF)"/>
            <person name="Walter F."/>
            <person name="Albersmeier A."/>
            <person name="Kalinowski J."/>
            <person name="Ruckert C."/>
        </authorList>
    </citation>
    <scope>NUCLEOTIDE SEQUENCE</scope>
    <source>
        <strain evidence="1">CGMCC 1.12698</strain>
    </source>
</reference>